<dbReference type="AlphaFoldDB" id="A0A162KV29"/>
<dbReference type="Proteomes" id="UP000076881">
    <property type="component" value="Unassembled WGS sequence"/>
</dbReference>
<dbReference type="PANTHER" id="PTHR43684">
    <property type="match status" value="1"/>
</dbReference>
<dbReference type="OrthoDB" id="2018133at2759"/>
<dbReference type="InterPro" id="IPR051053">
    <property type="entry name" value="ECH/Chromodomain_protein"/>
</dbReference>
<name>A0A162KV29_CORDF</name>
<organism evidence="2 3">
    <name type="scientific">Akanthomyces lecanii RCEF 1005</name>
    <dbReference type="NCBI Taxonomy" id="1081108"/>
    <lineage>
        <taxon>Eukaryota</taxon>
        <taxon>Fungi</taxon>
        <taxon>Dikarya</taxon>
        <taxon>Ascomycota</taxon>
        <taxon>Pezizomycotina</taxon>
        <taxon>Sordariomycetes</taxon>
        <taxon>Hypocreomycetidae</taxon>
        <taxon>Hypocreales</taxon>
        <taxon>Cordycipitaceae</taxon>
        <taxon>Akanthomyces</taxon>
        <taxon>Cordyceps confragosa</taxon>
    </lineage>
</organism>
<dbReference type="InterPro" id="IPR001753">
    <property type="entry name" value="Enoyl-CoA_hydra/iso"/>
</dbReference>
<gene>
    <name evidence="2" type="ORF">LEL_03674</name>
</gene>
<proteinExistence type="inferred from homology"/>
<evidence type="ECO:0000313" key="3">
    <source>
        <dbReference type="Proteomes" id="UP000076881"/>
    </source>
</evidence>
<dbReference type="PANTHER" id="PTHR43684:SF4">
    <property type="entry name" value="ENOYL-COA HYDRATASE_ISOMERASE FAMILY PROTEIN (AFU_ORTHOLOGUE AFUA_1G01890)"/>
    <property type="match status" value="1"/>
</dbReference>
<dbReference type="EMBL" id="AZHF01000002">
    <property type="protein sequence ID" value="OAA80188.1"/>
    <property type="molecule type" value="Genomic_DNA"/>
</dbReference>
<protein>
    <submittedName>
        <fullName evidence="2">Crotonase, core</fullName>
    </submittedName>
</protein>
<reference evidence="2 3" key="1">
    <citation type="journal article" date="2016" name="Genome Biol. Evol.">
        <title>Divergent and convergent evolution of fungal pathogenicity.</title>
        <authorList>
            <person name="Shang Y."/>
            <person name="Xiao G."/>
            <person name="Zheng P."/>
            <person name="Cen K."/>
            <person name="Zhan S."/>
            <person name="Wang C."/>
        </authorList>
    </citation>
    <scope>NUCLEOTIDE SEQUENCE [LARGE SCALE GENOMIC DNA]</scope>
    <source>
        <strain evidence="2 3">RCEF 1005</strain>
    </source>
</reference>
<comment type="caution">
    <text evidence="2">The sequence shown here is derived from an EMBL/GenBank/DDBJ whole genome shotgun (WGS) entry which is preliminary data.</text>
</comment>
<comment type="similarity">
    <text evidence="1">Belongs to the enoyl-CoA hydratase/isomerase family.</text>
</comment>
<dbReference type="Gene3D" id="3.90.226.10">
    <property type="entry name" value="2-enoyl-CoA Hydratase, Chain A, domain 1"/>
    <property type="match status" value="1"/>
</dbReference>
<evidence type="ECO:0000313" key="2">
    <source>
        <dbReference type="EMBL" id="OAA80188.1"/>
    </source>
</evidence>
<keyword evidence="3" id="KW-1185">Reference proteome</keyword>
<dbReference type="InterPro" id="IPR029045">
    <property type="entry name" value="ClpP/crotonase-like_dom_sf"/>
</dbReference>
<dbReference type="SUPFAM" id="SSF52096">
    <property type="entry name" value="ClpP/crotonase"/>
    <property type="match status" value="1"/>
</dbReference>
<dbReference type="Pfam" id="PF00378">
    <property type="entry name" value="ECH_1"/>
    <property type="match status" value="1"/>
</dbReference>
<accession>A0A162KV29</accession>
<dbReference type="CDD" id="cd06558">
    <property type="entry name" value="crotonase-like"/>
    <property type="match status" value="1"/>
</dbReference>
<dbReference type="STRING" id="1081108.A0A162KV29"/>
<evidence type="ECO:0000256" key="1">
    <source>
        <dbReference type="ARBA" id="ARBA00005254"/>
    </source>
</evidence>
<sequence>MSSQNIIIPASYVTEASSEILITNHPPSSAEVTPIQIVTLNRPKKLNAITGTMIETLINFFRTVHLDDRVKVVILTGAGDKAFSAGIDLSMDTSKLKNTVPSKLMRDPGGTLALSMLDCSKPVIVAYNGLSVGIGMTSTLAGTIRIAPRTAQFGFPFARIGLTMESCSSFFLPRMVGYSNATYLLATGKRYPADASVLQGIFAEIVPESRDVLPRAIELATDILTNVSLMAVHLNRQLIWRNPGSAEHAHLVDSPLLYDMFGGEDHLEFKNAFFGKRAPSFHAQVSTDAPRTYPWWDAVSVEVPATAEKPAKSKI</sequence>